<evidence type="ECO:0000256" key="1">
    <source>
        <dbReference type="SAM" id="Phobius"/>
    </source>
</evidence>
<dbReference type="Proteomes" id="UP000024404">
    <property type="component" value="Unassembled WGS sequence"/>
</dbReference>
<sequence>MKLFSNKIKWEIYGFWLFVANDFYFYEFLLRLCSDFAIDSIDIFFFEIIGQLIFEEIFVCILCFPPLKTIFKDYITNRTVVSDFLLFSCRL</sequence>
<dbReference type="EMBL" id="CMVM020000191">
    <property type="status" value="NOT_ANNOTATED_CDS"/>
    <property type="molecule type" value="Genomic_DNA"/>
</dbReference>
<feature type="transmembrane region" description="Helical" evidence="1">
    <location>
        <begin position="12"/>
        <end position="31"/>
    </location>
</feature>
<dbReference type="EnsemblMetazoa" id="OVOC7315.1">
    <property type="protein sequence ID" value="OVOC7315.1"/>
    <property type="gene ID" value="WBGene00244124"/>
</dbReference>
<proteinExistence type="predicted"/>
<evidence type="ECO:0000313" key="3">
    <source>
        <dbReference type="Proteomes" id="UP000024404"/>
    </source>
</evidence>
<reference evidence="3" key="1">
    <citation type="submission" date="2013-10" db="EMBL/GenBank/DDBJ databases">
        <title>Genome sequencing of Onchocerca volvulus.</title>
        <authorList>
            <person name="Cotton J."/>
            <person name="Tsai J."/>
            <person name="Stanley E."/>
            <person name="Tracey A."/>
            <person name="Holroyd N."/>
            <person name="Lustigman S."/>
            <person name="Berriman M."/>
        </authorList>
    </citation>
    <scope>NUCLEOTIDE SEQUENCE</scope>
</reference>
<keyword evidence="1" id="KW-0472">Membrane</keyword>
<keyword evidence="1" id="KW-0812">Transmembrane</keyword>
<reference evidence="2" key="2">
    <citation type="submission" date="2022-06" db="UniProtKB">
        <authorList>
            <consortium name="EnsemblMetazoa"/>
        </authorList>
    </citation>
    <scope>IDENTIFICATION</scope>
</reference>
<organism evidence="2 3">
    <name type="scientific">Onchocerca volvulus</name>
    <dbReference type="NCBI Taxonomy" id="6282"/>
    <lineage>
        <taxon>Eukaryota</taxon>
        <taxon>Metazoa</taxon>
        <taxon>Ecdysozoa</taxon>
        <taxon>Nematoda</taxon>
        <taxon>Chromadorea</taxon>
        <taxon>Rhabditida</taxon>
        <taxon>Spirurina</taxon>
        <taxon>Spiruromorpha</taxon>
        <taxon>Filarioidea</taxon>
        <taxon>Onchocercidae</taxon>
        <taxon>Onchocerca</taxon>
    </lineage>
</organism>
<keyword evidence="1" id="KW-1133">Transmembrane helix</keyword>
<evidence type="ECO:0000313" key="2">
    <source>
        <dbReference type="EnsemblMetazoa" id="OVOC7315.1"/>
    </source>
</evidence>
<keyword evidence="3" id="KW-1185">Reference proteome</keyword>
<accession>A0A044UMA2</accession>
<feature type="transmembrane region" description="Helical" evidence="1">
    <location>
        <begin position="43"/>
        <end position="64"/>
    </location>
</feature>
<dbReference type="AlphaFoldDB" id="A0A044UMA2"/>
<protein>
    <submittedName>
        <fullName evidence="2">Uncharacterized protein</fullName>
    </submittedName>
</protein>
<name>A0A044UMA2_ONCVO</name>
<dbReference type="EnsemblMetazoa" id="OVOC7322.1">
    <property type="protein sequence ID" value="OVOC7322.1"/>
    <property type="gene ID" value="WBGene00244131"/>
</dbReference>